<accession>A0A0N0X9Y6</accession>
<dbReference type="FunFam" id="3.30.70.270:FF:000001">
    <property type="entry name" value="Diguanylate cyclase domain protein"/>
    <property type="match status" value="1"/>
</dbReference>
<dbReference type="GO" id="GO:1902201">
    <property type="term" value="P:negative regulation of bacterial-type flagellum-dependent cell motility"/>
    <property type="evidence" value="ECO:0007669"/>
    <property type="project" value="TreeGrafter"/>
</dbReference>
<dbReference type="EMBL" id="LGLN01000078">
    <property type="protein sequence ID" value="KPC25669.1"/>
    <property type="molecule type" value="Genomic_DNA"/>
</dbReference>
<dbReference type="InterPro" id="IPR043128">
    <property type="entry name" value="Rev_trsase/Diguanyl_cyclase"/>
</dbReference>
<dbReference type="Pfam" id="PF00990">
    <property type="entry name" value="GGDEF"/>
    <property type="match status" value="1"/>
</dbReference>
<protein>
    <recommendedName>
        <fullName evidence="3">diguanylate cyclase</fullName>
        <ecNumber evidence="3">2.7.7.65</ecNumber>
    </recommendedName>
</protein>
<keyword evidence="5" id="KW-0812">Transmembrane</keyword>
<keyword evidence="5" id="KW-0472">Membrane</keyword>
<evidence type="ECO:0000256" key="3">
    <source>
        <dbReference type="ARBA" id="ARBA00012528"/>
    </source>
</evidence>
<dbReference type="SMART" id="SM00267">
    <property type="entry name" value="GGDEF"/>
    <property type="match status" value="1"/>
</dbReference>
<dbReference type="InterPro" id="IPR000160">
    <property type="entry name" value="GGDEF_dom"/>
</dbReference>
<evidence type="ECO:0000256" key="1">
    <source>
        <dbReference type="ARBA" id="ARBA00001946"/>
    </source>
</evidence>
<dbReference type="GO" id="GO:0005886">
    <property type="term" value="C:plasma membrane"/>
    <property type="evidence" value="ECO:0007669"/>
    <property type="project" value="UniProtKB-SubCell"/>
</dbReference>
<dbReference type="PANTHER" id="PTHR45138:SF9">
    <property type="entry name" value="DIGUANYLATE CYCLASE DGCM-RELATED"/>
    <property type="match status" value="1"/>
</dbReference>
<dbReference type="Gene3D" id="3.30.70.270">
    <property type="match status" value="1"/>
</dbReference>
<feature type="transmembrane region" description="Helical" evidence="5">
    <location>
        <begin position="134"/>
        <end position="150"/>
    </location>
</feature>
<dbReference type="EC" id="2.7.7.65" evidence="3"/>
<organism evidence="7 8">
    <name type="scientific">Pseudomonas syringae pv. cilantro</name>
    <dbReference type="NCBI Taxonomy" id="81035"/>
    <lineage>
        <taxon>Bacteria</taxon>
        <taxon>Pseudomonadati</taxon>
        <taxon>Pseudomonadota</taxon>
        <taxon>Gammaproteobacteria</taxon>
        <taxon>Pseudomonadales</taxon>
        <taxon>Pseudomonadaceae</taxon>
        <taxon>Pseudomonas</taxon>
        <taxon>Pseudomonas syringae</taxon>
    </lineage>
</organism>
<dbReference type="InterPro" id="IPR029787">
    <property type="entry name" value="Nucleotide_cyclase"/>
</dbReference>
<dbReference type="PANTHER" id="PTHR45138">
    <property type="entry name" value="REGULATORY COMPONENTS OF SENSORY TRANSDUCTION SYSTEM"/>
    <property type="match status" value="1"/>
</dbReference>
<evidence type="ECO:0000259" key="6">
    <source>
        <dbReference type="PROSITE" id="PS50887"/>
    </source>
</evidence>
<keyword evidence="5" id="KW-1133">Transmembrane helix</keyword>
<evidence type="ECO:0000256" key="2">
    <source>
        <dbReference type="ARBA" id="ARBA00004533"/>
    </source>
</evidence>
<dbReference type="SUPFAM" id="SSF55073">
    <property type="entry name" value="Nucleotide cyclase"/>
    <property type="match status" value="1"/>
</dbReference>
<dbReference type="GO" id="GO:0043709">
    <property type="term" value="P:cell adhesion involved in single-species biofilm formation"/>
    <property type="evidence" value="ECO:0007669"/>
    <property type="project" value="TreeGrafter"/>
</dbReference>
<feature type="domain" description="GGDEF" evidence="6">
    <location>
        <begin position="251"/>
        <end position="382"/>
    </location>
</feature>
<dbReference type="PROSITE" id="PS50887">
    <property type="entry name" value="GGDEF"/>
    <property type="match status" value="1"/>
</dbReference>
<dbReference type="GO" id="GO:0052621">
    <property type="term" value="F:diguanylate cyclase activity"/>
    <property type="evidence" value="ECO:0007669"/>
    <property type="project" value="UniProtKB-EC"/>
</dbReference>
<dbReference type="NCBIfam" id="TIGR00254">
    <property type="entry name" value="GGDEF"/>
    <property type="match status" value="1"/>
</dbReference>
<comment type="catalytic activity">
    <reaction evidence="4">
        <text>2 GTP = 3',3'-c-di-GMP + 2 diphosphate</text>
        <dbReference type="Rhea" id="RHEA:24898"/>
        <dbReference type="ChEBI" id="CHEBI:33019"/>
        <dbReference type="ChEBI" id="CHEBI:37565"/>
        <dbReference type="ChEBI" id="CHEBI:58805"/>
        <dbReference type="EC" id="2.7.7.65"/>
    </reaction>
</comment>
<evidence type="ECO:0000313" key="7">
    <source>
        <dbReference type="EMBL" id="KPC25669.1"/>
    </source>
</evidence>
<dbReference type="CDD" id="cd01949">
    <property type="entry name" value="GGDEF"/>
    <property type="match status" value="1"/>
</dbReference>
<feature type="transmembrane region" description="Helical" evidence="5">
    <location>
        <begin position="184"/>
        <end position="209"/>
    </location>
</feature>
<proteinExistence type="predicted"/>
<name>A0A0N0X9Y6_PSESX</name>
<feature type="transmembrane region" description="Helical" evidence="5">
    <location>
        <begin position="55"/>
        <end position="74"/>
    </location>
</feature>
<feature type="transmembrane region" description="Helical" evidence="5">
    <location>
        <begin position="155"/>
        <end position="172"/>
    </location>
</feature>
<comment type="subcellular location">
    <subcellularLocation>
        <location evidence="2">Cell inner membrane</location>
    </subcellularLocation>
</comment>
<comment type="cofactor">
    <cofactor evidence="1">
        <name>Mg(2+)</name>
        <dbReference type="ChEBI" id="CHEBI:18420"/>
    </cofactor>
</comment>
<gene>
    <name evidence="7" type="ORF">ABJ99_2766</name>
</gene>
<feature type="transmembrane region" description="Helical" evidence="5">
    <location>
        <begin position="80"/>
        <end position="99"/>
    </location>
</feature>
<evidence type="ECO:0000256" key="4">
    <source>
        <dbReference type="ARBA" id="ARBA00034247"/>
    </source>
</evidence>
<reference evidence="7 8" key="1">
    <citation type="submission" date="2015-07" db="EMBL/GenBank/DDBJ databases">
        <authorList>
            <person name="Noorani M."/>
        </authorList>
    </citation>
    <scope>NUCLEOTIDE SEQUENCE [LARGE SCALE GENOMIC DNA]</scope>
    <source>
        <strain evidence="7 8">0788_9</strain>
    </source>
</reference>
<dbReference type="InterPro" id="IPR050469">
    <property type="entry name" value="Diguanylate_Cyclase"/>
</dbReference>
<evidence type="ECO:0000256" key="5">
    <source>
        <dbReference type="SAM" id="Phobius"/>
    </source>
</evidence>
<dbReference type="AlphaFoldDB" id="A0A0N0X9Y6"/>
<dbReference type="PATRIC" id="fig|81035.3.peg.2955"/>
<dbReference type="Proteomes" id="UP000037891">
    <property type="component" value="Unassembled WGS sequence"/>
</dbReference>
<evidence type="ECO:0000313" key="8">
    <source>
        <dbReference type="Proteomes" id="UP000037891"/>
    </source>
</evidence>
<sequence length="382" mass="43169">MCQALWFFADTVDEFSPVFMVIPSPHSRENVMMTLLAEDRSQLYKDTAAQFWKHITPIVYVALGIHCVFLLAFLALHVEILWLANIVSTLIYINCIYLIRGERYRQAGQLMSLEIIAHAVLATCVLGWESNFSFYMFCVIPIIAFTFQLVTIKRVVFSVAILLAVVACFAFRRHMGHNSGLSSTMLDVFGVINVFTATMLAIYATALSVRFTSSIQLSLFHLANRDSLTNLFTRRRVLDRVRQLQARRQGLSASLILLDIDHFKLINDQHGHDTGDVVLQRVADIIVSSVRSSDMAARWGGEEFLVLMPDTTQEDAQRVADRIWTRIGNESGWSRAQVMKVTATLSMVAIHREESFEVALSRADALLYLGKKQGRNRLMVGV</sequence>
<reference evidence="7 8" key="2">
    <citation type="submission" date="2015-10" db="EMBL/GenBank/DDBJ databases">
        <title>Comparative genomics and high-throughput reverse genetic screens identify a new phytobacterial MAMP and an Arabidopsis receptor required for immune elicitation.</title>
        <authorList>
            <person name="Mott G.A."/>
            <person name="Thakur S."/>
            <person name="Wang P.W."/>
            <person name="Desveaux D."/>
            <person name="Guttman D.S."/>
        </authorList>
    </citation>
    <scope>NUCLEOTIDE SEQUENCE [LARGE SCALE GENOMIC DNA]</scope>
    <source>
        <strain evidence="7 8">0788_9</strain>
    </source>
</reference>
<comment type="caution">
    <text evidence="7">The sequence shown here is derived from an EMBL/GenBank/DDBJ whole genome shotgun (WGS) entry which is preliminary data.</text>
</comment>